<keyword evidence="6" id="KW-1185">Reference proteome</keyword>
<dbReference type="PANTHER" id="PTHR12241:SF162">
    <property type="entry name" value="TUBULIN MONOGLUTAMYLASE TTLL4"/>
    <property type="match status" value="1"/>
</dbReference>
<evidence type="ECO:0000313" key="6">
    <source>
        <dbReference type="Proteomes" id="UP000085678"/>
    </source>
</evidence>
<name>A0A1S3IJA8_LINAN</name>
<protein>
    <submittedName>
        <fullName evidence="7">Tubulin polyglutamylase TTLL4 isoform X1</fullName>
    </submittedName>
</protein>
<dbReference type="SUPFAM" id="SSF56059">
    <property type="entry name" value="Glutathione synthetase ATP-binding domain-like"/>
    <property type="match status" value="1"/>
</dbReference>
<dbReference type="Gene3D" id="3.30.470.20">
    <property type="entry name" value="ATP-grasp fold, B domain"/>
    <property type="match status" value="1"/>
</dbReference>
<dbReference type="KEGG" id="lak:106164270"/>
<dbReference type="GO" id="GO:0070740">
    <property type="term" value="F:tubulin-glutamic acid ligase activity"/>
    <property type="evidence" value="ECO:0007669"/>
    <property type="project" value="TreeGrafter"/>
</dbReference>
<dbReference type="AlphaFoldDB" id="A0A1S3IJA8"/>
<evidence type="ECO:0000256" key="4">
    <source>
        <dbReference type="SAM" id="MobiDB-lite"/>
    </source>
</evidence>
<dbReference type="InParanoid" id="A0A1S3IJA8"/>
<dbReference type="PANTHER" id="PTHR12241">
    <property type="entry name" value="TUBULIN POLYGLUTAMYLASE"/>
    <property type="match status" value="1"/>
</dbReference>
<dbReference type="FunCoup" id="A0A1S3IJA8">
    <property type="interactions" value="661"/>
</dbReference>
<proteinExistence type="predicted"/>
<dbReference type="GO" id="GO:0000226">
    <property type="term" value="P:microtubule cytoskeleton organization"/>
    <property type="evidence" value="ECO:0007669"/>
    <property type="project" value="TreeGrafter"/>
</dbReference>
<feature type="signal peptide" evidence="5">
    <location>
        <begin position="1"/>
        <end position="23"/>
    </location>
</feature>
<keyword evidence="3" id="KW-0067">ATP-binding</keyword>
<dbReference type="Proteomes" id="UP000085678">
    <property type="component" value="Unplaced"/>
</dbReference>
<evidence type="ECO:0000256" key="2">
    <source>
        <dbReference type="ARBA" id="ARBA00022741"/>
    </source>
</evidence>
<dbReference type="InterPro" id="IPR004344">
    <property type="entry name" value="TTL/TTLL_fam"/>
</dbReference>
<keyword evidence="2" id="KW-0547">Nucleotide-binding</keyword>
<feature type="compositionally biased region" description="Polar residues" evidence="4">
    <location>
        <begin position="46"/>
        <end position="55"/>
    </location>
</feature>
<reference evidence="7" key="1">
    <citation type="submission" date="2025-08" db="UniProtKB">
        <authorList>
            <consortium name="RefSeq"/>
        </authorList>
    </citation>
    <scope>IDENTIFICATION</scope>
    <source>
        <tissue evidence="7">Gonads</tissue>
    </source>
</reference>
<evidence type="ECO:0000313" key="7">
    <source>
        <dbReference type="RefSeq" id="XP_013397584.1"/>
    </source>
</evidence>
<evidence type="ECO:0000256" key="1">
    <source>
        <dbReference type="ARBA" id="ARBA00022598"/>
    </source>
</evidence>
<dbReference type="GO" id="GO:0036064">
    <property type="term" value="C:ciliary basal body"/>
    <property type="evidence" value="ECO:0007669"/>
    <property type="project" value="TreeGrafter"/>
</dbReference>
<keyword evidence="1" id="KW-0436">Ligase</keyword>
<dbReference type="RefSeq" id="XP_013397584.1">
    <property type="nucleotide sequence ID" value="XM_013542130.1"/>
</dbReference>
<accession>A0A1S3IJA8</accession>
<evidence type="ECO:0000256" key="5">
    <source>
        <dbReference type="SAM" id="SignalP"/>
    </source>
</evidence>
<dbReference type="GO" id="GO:0015631">
    <property type="term" value="F:tubulin binding"/>
    <property type="evidence" value="ECO:0007669"/>
    <property type="project" value="TreeGrafter"/>
</dbReference>
<organism evidence="6 7">
    <name type="scientific">Lingula anatina</name>
    <name type="common">Brachiopod</name>
    <name type="synonym">Lingula unguis</name>
    <dbReference type="NCBI Taxonomy" id="7574"/>
    <lineage>
        <taxon>Eukaryota</taxon>
        <taxon>Metazoa</taxon>
        <taxon>Spiralia</taxon>
        <taxon>Lophotrochozoa</taxon>
        <taxon>Brachiopoda</taxon>
        <taxon>Linguliformea</taxon>
        <taxon>Lingulata</taxon>
        <taxon>Lingulida</taxon>
        <taxon>Linguloidea</taxon>
        <taxon>Lingulidae</taxon>
        <taxon>Lingula</taxon>
    </lineage>
</organism>
<sequence>MKMCKGFFDKFFRIFVLVILASGEHVSGDPAVTTDGQCATKAGEGQESSSGTNDCPSGKPVSPLTEEIAKKHEKKNIAQPALTLSLFSNVPPTINFVRPDQQVEELPPAIRSRLKYYGDPSSVIAGYISRSGFTHSTDAGEYTFYFSLPYQINETKYYQMVRPYQKFNHFPDSWILGCKDKLAGNLLHFKIKYGSEEYGFFPRTFILPFDRISLKRAWDSTEKGAWILKPSCTFGGNGIEVVNDWKQIPENEYVVVQRYIPNPILCDGFKMDLRLYVHVTSIDPLRIYLLNEGSVRISAKKYTMDDLHNRAIHLTNRDVVPEDSGYFVDENMERGNRRSFTWLWGYLKEKYGVEHQPIWDSIKDVVIKTILTGEAKMRKSTRAFIKNRYSVHELFGFDILLDEDLKAWLMEVNVSPRFPRNILKRVTQPMLASMLNLAGVQIPAAEMLPKLKHSTEEDAVPEHLVMNRNLWTQPLTDEEKTKHAKYTGITDEVAQQSILDKLTPDDIRMLVETVGEYHRRGDFERIFPAPDTKKYHKFFKKPRYYNLLLHHWIQRYQHNEKEGIKVLESYCKQSKHLQP</sequence>
<dbReference type="Pfam" id="PF03133">
    <property type="entry name" value="TTL"/>
    <property type="match status" value="1"/>
</dbReference>
<dbReference type="GO" id="GO:0005524">
    <property type="term" value="F:ATP binding"/>
    <property type="evidence" value="ECO:0007669"/>
    <property type="project" value="UniProtKB-KW"/>
</dbReference>
<feature type="chain" id="PRO_5010342598" evidence="5">
    <location>
        <begin position="24"/>
        <end position="579"/>
    </location>
</feature>
<dbReference type="PROSITE" id="PS51221">
    <property type="entry name" value="TTL"/>
    <property type="match status" value="1"/>
</dbReference>
<keyword evidence="5" id="KW-0732">Signal</keyword>
<dbReference type="GeneID" id="106164270"/>
<dbReference type="OrthoDB" id="202825at2759"/>
<gene>
    <name evidence="7" type="primary">LOC106164270</name>
</gene>
<evidence type="ECO:0000256" key="3">
    <source>
        <dbReference type="ARBA" id="ARBA00022840"/>
    </source>
</evidence>
<feature type="region of interest" description="Disordered" evidence="4">
    <location>
        <begin position="37"/>
        <end position="63"/>
    </location>
</feature>